<evidence type="ECO:0000313" key="1">
    <source>
        <dbReference type="EMBL" id="GGZ33714.1"/>
    </source>
</evidence>
<protein>
    <submittedName>
        <fullName evidence="1">Uncharacterized protein</fullName>
    </submittedName>
</protein>
<gene>
    <name evidence="1" type="ORF">GCM10011273_20100</name>
</gene>
<dbReference type="AlphaFoldDB" id="A0A918UUH9"/>
<reference evidence="1" key="1">
    <citation type="journal article" date="2014" name="Int. J. Syst. Evol. Microbiol.">
        <title>Complete genome sequence of Corynebacterium casei LMG S-19264T (=DSM 44701T), isolated from a smear-ripened cheese.</title>
        <authorList>
            <consortium name="US DOE Joint Genome Institute (JGI-PGF)"/>
            <person name="Walter F."/>
            <person name="Albersmeier A."/>
            <person name="Kalinowski J."/>
            <person name="Ruckert C."/>
        </authorList>
    </citation>
    <scope>NUCLEOTIDE SEQUENCE</scope>
    <source>
        <strain evidence="1">KCTC 32296</strain>
    </source>
</reference>
<reference evidence="1" key="2">
    <citation type="submission" date="2020-09" db="EMBL/GenBank/DDBJ databases">
        <authorList>
            <person name="Sun Q."/>
            <person name="Kim S."/>
        </authorList>
    </citation>
    <scope>NUCLEOTIDE SEQUENCE</scope>
    <source>
        <strain evidence="1">KCTC 32296</strain>
    </source>
</reference>
<sequence>MGYLSSKIIKSLFAATLIFLPLQGCSEGIEDPSITTHLCAQNKEGIYQLKEELKLIASDENMKFQDYSEDVRRDLKIIDSKYAKRADGSPPVHFEVHGKNELGLTASNISLPGYQIAIGFAGGKNHTETEQFADKMITRLEKQWPVERLPDGTGATPKPGCR</sequence>
<dbReference type="EMBL" id="BMZB01000002">
    <property type="protein sequence ID" value="GGZ33714.1"/>
    <property type="molecule type" value="Genomic_DNA"/>
</dbReference>
<keyword evidence="2" id="KW-1185">Reference proteome</keyword>
<accession>A0A918UUH9</accession>
<organism evidence="1 2">
    <name type="scientific">Asticcacaulis endophyticus</name>
    <dbReference type="NCBI Taxonomy" id="1395890"/>
    <lineage>
        <taxon>Bacteria</taxon>
        <taxon>Pseudomonadati</taxon>
        <taxon>Pseudomonadota</taxon>
        <taxon>Alphaproteobacteria</taxon>
        <taxon>Caulobacterales</taxon>
        <taxon>Caulobacteraceae</taxon>
        <taxon>Asticcacaulis</taxon>
    </lineage>
</organism>
<evidence type="ECO:0000313" key="2">
    <source>
        <dbReference type="Proteomes" id="UP000662572"/>
    </source>
</evidence>
<name>A0A918UUH9_9CAUL</name>
<proteinExistence type="predicted"/>
<comment type="caution">
    <text evidence="1">The sequence shown here is derived from an EMBL/GenBank/DDBJ whole genome shotgun (WGS) entry which is preliminary data.</text>
</comment>
<dbReference type="RefSeq" id="WP_189486313.1">
    <property type="nucleotide sequence ID" value="NZ_BMZB01000002.1"/>
</dbReference>
<dbReference type="Proteomes" id="UP000662572">
    <property type="component" value="Unassembled WGS sequence"/>
</dbReference>